<keyword evidence="3" id="KW-1185">Reference proteome</keyword>
<reference evidence="2 3" key="1">
    <citation type="submission" date="2020-08" db="EMBL/GenBank/DDBJ databases">
        <title>Edaphobacter telluris sp. nov. and Acidobacterium dinghuensis sp. nov., two acidobacteria isolated from forest soil.</title>
        <authorList>
            <person name="Fu J."/>
            <person name="Qiu L."/>
        </authorList>
    </citation>
    <scope>NUCLEOTIDE SEQUENCE [LARGE SCALE GENOMIC DNA]</scope>
    <source>
        <strain evidence="2">4Y35</strain>
    </source>
</reference>
<protein>
    <submittedName>
        <fullName evidence="2">Dihydrofolate reductase</fullName>
    </submittedName>
</protein>
<dbReference type="AlphaFoldDB" id="A0A7G8BIR6"/>
<dbReference type="Pfam" id="PF01872">
    <property type="entry name" value="RibD_C"/>
    <property type="match status" value="1"/>
</dbReference>
<dbReference type="EMBL" id="CP060394">
    <property type="protein sequence ID" value="QNI32436.1"/>
    <property type="molecule type" value="Genomic_DNA"/>
</dbReference>
<sequence length="182" mass="19930">MRLVTYGGAISLDGFLAAADGSIDWLHFSKDVQEVVTNYWKNVDTILMGRKTYEVSLAQNQKESDQTKEPAIRTYVFSRTIAAIETPGAELVSSDAIEFIRDLKQRQGNEICLMGGGELAQSLFAAGLIDQVGLNIHPVLLGSGIPVFRDSGHRLRLKLMECRTIDGGCILANYTVLHDGSL</sequence>
<dbReference type="InterPro" id="IPR050765">
    <property type="entry name" value="Riboflavin_Biosynth_HTPR"/>
</dbReference>
<dbReference type="KEGG" id="adin:H7849_26290"/>
<dbReference type="InterPro" id="IPR002734">
    <property type="entry name" value="RibDG_C"/>
</dbReference>
<dbReference type="PANTHER" id="PTHR38011">
    <property type="entry name" value="DIHYDROFOLATE REDUCTASE FAMILY PROTEIN (AFU_ORTHOLOGUE AFUA_8G06820)"/>
    <property type="match status" value="1"/>
</dbReference>
<accession>A0A7G8BIR6</accession>
<name>A0A7G8BIR6_9BACT</name>
<evidence type="ECO:0000313" key="3">
    <source>
        <dbReference type="Proteomes" id="UP000515312"/>
    </source>
</evidence>
<proteinExistence type="predicted"/>
<evidence type="ECO:0000313" key="2">
    <source>
        <dbReference type="EMBL" id="QNI32436.1"/>
    </source>
</evidence>
<organism evidence="2 3">
    <name type="scientific">Alloacidobacterium dinghuense</name>
    <dbReference type="NCBI Taxonomy" id="2763107"/>
    <lineage>
        <taxon>Bacteria</taxon>
        <taxon>Pseudomonadati</taxon>
        <taxon>Acidobacteriota</taxon>
        <taxon>Terriglobia</taxon>
        <taxon>Terriglobales</taxon>
        <taxon>Acidobacteriaceae</taxon>
        <taxon>Alloacidobacterium</taxon>
    </lineage>
</organism>
<dbReference type="RefSeq" id="WP_186743391.1">
    <property type="nucleotide sequence ID" value="NZ_CP060394.1"/>
</dbReference>
<dbReference type="GO" id="GO:0009231">
    <property type="term" value="P:riboflavin biosynthetic process"/>
    <property type="evidence" value="ECO:0007669"/>
    <property type="project" value="InterPro"/>
</dbReference>
<dbReference type="InterPro" id="IPR024072">
    <property type="entry name" value="DHFR-like_dom_sf"/>
</dbReference>
<dbReference type="Proteomes" id="UP000515312">
    <property type="component" value="Chromosome"/>
</dbReference>
<dbReference type="GO" id="GO:0008703">
    <property type="term" value="F:5-amino-6-(5-phosphoribosylamino)uracil reductase activity"/>
    <property type="evidence" value="ECO:0007669"/>
    <property type="project" value="InterPro"/>
</dbReference>
<dbReference type="PANTHER" id="PTHR38011:SF11">
    <property type="entry name" value="2,5-DIAMINO-6-RIBOSYLAMINO-4(3H)-PYRIMIDINONE 5'-PHOSPHATE REDUCTASE"/>
    <property type="match status" value="1"/>
</dbReference>
<dbReference type="SUPFAM" id="SSF53597">
    <property type="entry name" value="Dihydrofolate reductase-like"/>
    <property type="match status" value="1"/>
</dbReference>
<gene>
    <name evidence="2" type="ORF">H7849_26290</name>
</gene>
<evidence type="ECO:0000259" key="1">
    <source>
        <dbReference type="Pfam" id="PF01872"/>
    </source>
</evidence>
<feature type="domain" description="Bacterial bifunctional deaminase-reductase C-terminal" evidence="1">
    <location>
        <begin position="4"/>
        <end position="170"/>
    </location>
</feature>
<dbReference type="Gene3D" id="3.40.430.10">
    <property type="entry name" value="Dihydrofolate Reductase, subunit A"/>
    <property type="match status" value="1"/>
</dbReference>